<keyword evidence="1" id="KW-1133">Transmembrane helix</keyword>
<name>A0ABT9XGI6_9BACL</name>
<evidence type="ECO:0000256" key="1">
    <source>
        <dbReference type="SAM" id="Phobius"/>
    </source>
</evidence>
<gene>
    <name evidence="2" type="ORF">J2S03_001107</name>
</gene>
<keyword evidence="1" id="KW-0472">Membrane</keyword>
<dbReference type="EMBL" id="JAUSTP010000006">
    <property type="protein sequence ID" value="MDQ0189287.1"/>
    <property type="molecule type" value="Genomic_DNA"/>
</dbReference>
<sequence length="209" mass="21719">MKEVRVERTRVWRVGAAMVVVLGAAYAILDTRLMQGDPSIAAWVSSGEFSLATAVQSAFQSTSAGNVPDAAVAAITNHVGQVQGLNELVVTPADTGQGYDVSATVDLGENPAVSYAAWSKTVKQDVPAYFQDVFGSGQPVQEAEVYFLLDGNLVAGAALGASAYQALGTEVSTSGASQSAWVSTLASEPVVEDAGPNTRWFELEPFGGD</sequence>
<keyword evidence="3" id="KW-1185">Reference proteome</keyword>
<dbReference type="Proteomes" id="UP001232973">
    <property type="component" value="Unassembled WGS sequence"/>
</dbReference>
<feature type="transmembrane region" description="Helical" evidence="1">
    <location>
        <begin position="12"/>
        <end position="29"/>
    </location>
</feature>
<evidence type="ECO:0000313" key="2">
    <source>
        <dbReference type="EMBL" id="MDQ0189287.1"/>
    </source>
</evidence>
<reference evidence="2 3" key="1">
    <citation type="submission" date="2023-07" db="EMBL/GenBank/DDBJ databases">
        <title>Genomic Encyclopedia of Type Strains, Phase IV (KMG-IV): sequencing the most valuable type-strain genomes for metagenomic binning, comparative biology and taxonomic classification.</title>
        <authorList>
            <person name="Goeker M."/>
        </authorList>
    </citation>
    <scope>NUCLEOTIDE SEQUENCE [LARGE SCALE GENOMIC DNA]</scope>
    <source>
        <strain evidence="2 3">DSM 4006</strain>
    </source>
</reference>
<protein>
    <submittedName>
        <fullName evidence="2">Uncharacterized protein</fullName>
    </submittedName>
</protein>
<organism evidence="2 3">
    <name type="scientific">Alicyclobacillus cycloheptanicus</name>
    <dbReference type="NCBI Taxonomy" id="1457"/>
    <lineage>
        <taxon>Bacteria</taxon>
        <taxon>Bacillati</taxon>
        <taxon>Bacillota</taxon>
        <taxon>Bacilli</taxon>
        <taxon>Bacillales</taxon>
        <taxon>Alicyclobacillaceae</taxon>
        <taxon>Alicyclobacillus</taxon>
    </lineage>
</organism>
<accession>A0ABT9XGI6</accession>
<comment type="caution">
    <text evidence="2">The sequence shown here is derived from an EMBL/GenBank/DDBJ whole genome shotgun (WGS) entry which is preliminary data.</text>
</comment>
<dbReference type="RefSeq" id="WP_274456072.1">
    <property type="nucleotide sequence ID" value="NZ_CP067097.1"/>
</dbReference>
<keyword evidence="1" id="KW-0812">Transmembrane</keyword>
<evidence type="ECO:0000313" key="3">
    <source>
        <dbReference type="Proteomes" id="UP001232973"/>
    </source>
</evidence>
<proteinExistence type="predicted"/>